<dbReference type="Proteomes" id="UP000684084">
    <property type="component" value="Unassembled WGS sequence"/>
</dbReference>
<dbReference type="EMBL" id="CAGKOT010000024">
    <property type="protein sequence ID" value="CAB5368120.1"/>
    <property type="molecule type" value="Genomic_DNA"/>
</dbReference>
<dbReference type="OrthoDB" id="10286830at2759"/>
<protein>
    <submittedName>
        <fullName evidence="2">Uncharacterized protein</fullName>
    </submittedName>
</protein>
<evidence type="ECO:0000256" key="1">
    <source>
        <dbReference type="SAM" id="MobiDB-lite"/>
    </source>
</evidence>
<feature type="region of interest" description="Disordered" evidence="1">
    <location>
        <begin position="71"/>
        <end position="97"/>
    </location>
</feature>
<evidence type="ECO:0000313" key="2">
    <source>
        <dbReference type="EMBL" id="CAB5368120.1"/>
    </source>
</evidence>
<comment type="caution">
    <text evidence="2">The sequence shown here is derived from an EMBL/GenBank/DDBJ whole genome shotgun (WGS) entry which is preliminary data.</text>
</comment>
<organism evidence="2 3">
    <name type="scientific">Rhizophagus irregularis</name>
    <dbReference type="NCBI Taxonomy" id="588596"/>
    <lineage>
        <taxon>Eukaryota</taxon>
        <taxon>Fungi</taxon>
        <taxon>Fungi incertae sedis</taxon>
        <taxon>Mucoromycota</taxon>
        <taxon>Glomeromycotina</taxon>
        <taxon>Glomeromycetes</taxon>
        <taxon>Glomerales</taxon>
        <taxon>Glomeraceae</taxon>
        <taxon>Rhizophagus</taxon>
    </lineage>
</organism>
<dbReference type="AlphaFoldDB" id="A0A915Z9H3"/>
<accession>A0A915Z9H3</accession>
<reference evidence="2" key="1">
    <citation type="submission" date="2020-05" db="EMBL/GenBank/DDBJ databases">
        <authorList>
            <person name="Rincon C."/>
            <person name="Sanders R I."/>
            <person name="Robbins C."/>
            <person name="Chaturvedi A."/>
        </authorList>
    </citation>
    <scope>NUCLEOTIDE SEQUENCE</scope>
    <source>
        <strain evidence="2">CHB12</strain>
    </source>
</reference>
<name>A0A915Z9H3_9GLOM</name>
<gene>
    <name evidence="2" type="ORF">CHRIB12_LOCUS11619</name>
</gene>
<proteinExistence type="predicted"/>
<sequence length="97" mass="11734">MSEKIENFKSLAKDLTTVEMDELYLKDQKSTELAIGESIKRGIMWNIWKVRDQKEIYRMEKLPKEYKTKFHRERGSNEREKTREEVISEFHLDTPPQ</sequence>
<evidence type="ECO:0000313" key="3">
    <source>
        <dbReference type="Proteomes" id="UP000684084"/>
    </source>
</evidence>